<accession>A0ABP0PI92</accession>
<comment type="caution">
    <text evidence="1">The sequence shown here is derived from an EMBL/GenBank/DDBJ whole genome shotgun (WGS) entry which is preliminary data.</text>
</comment>
<gene>
    <name evidence="1" type="ORF">CCMP2556_LOCUS37318</name>
</gene>
<organism evidence="1 2">
    <name type="scientific">Durusdinium trenchii</name>
    <dbReference type="NCBI Taxonomy" id="1381693"/>
    <lineage>
        <taxon>Eukaryota</taxon>
        <taxon>Sar</taxon>
        <taxon>Alveolata</taxon>
        <taxon>Dinophyceae</taxon>
        <taxon>Suessiales</taxon>
        <taxon>Symbiodiniaceae</taxon>
        <taxon>Durusdinium</taxon>
    </lineage>
</organism>
<dbReference type="Proteomes" id="UP001642484">
    <property type="component" value="Unassembled WGS sequence"/>
</dbReference>
<evidence type="ECO:0000313" key="1">
    <source>
        <dbReference type="EMBL" id="CAK9075748.1"/>
    </source>
</evidence>
<keyword evidence="2" id="KW-1185">Reference proteome</keyword>
<sequence>MCDVAKHQGVTEIRIIDHSVQPKASAGPDGRALAYRYNISPMGSVNAYRPKEVGSDVDRMSMRSVQLGATFNAKYSQLPKWQLCNLMWEVKVDASVPAVLKPIKPKFYLLGVITIKDGYAVKLK</sequence>
<name>A0ABP0PI92_9DINO</name>
<protein>
    <submittedName>
        <fullName evidence="1">Uncharacterized protein</fullName>
    </submittedName>
</protein>
<proteinExistence type="predicted"/>
<evidence type="ECO:0000313" key="2">
    <source>
        <dbReference type="Proteomes" id="UP001642484"/>
    </source>
</evidence>
<dbReference type="EMBL" id="CAXAMN010023184">
    <property type="protein sequence ID" value="CAK9075748.1"/>
    <property type="molecule type" value="Genomic_DNA"/>
</dbReference>
<reference evidence="1 2" key="1">
    <citation type="submission" date="2024-02" db="EMBL/GenBank/DDBJ databases">
        <authorList>
            <person name="Chen Y."/>
            <person name="Shah S."/>
            <person name="Dougan E. K."/>
            <person name="Thang M."/>
            <person name="Chan C."/>
        </authorList>
    </citation>
    <scope>NUCLEOTIDE SEQUENCE [LARGE SCALE GENOMIC DNA]</scope>
</reference>